<dbReference type="Proteomes" id="UP000193685">
    <property type="component" value="Unassembled WGS sequence"/>
</dbReference>
<gene>
    <name evidence="2" type="ORF">BCR37DRAFT_1699</name>
</gene>
<feature type="region of interest" description="Disordered" evidence="1">
    <location>
        <begin position="56"/>
        <end position="86"/>
    </location>
</feature>
<name>A0A1Y2FUH5_PROLT</name>
<dbReference type="EMBL" id="MCFI01000001">
    <property type="protein sequence ID" value="ORY87599.1"/>
    <property type="molecule type" value="Genomic_DNA"/>
</dbReference>
<evidence type="ECO:0000313" key="2">
    <source>
        <dbReference type="EMBL" id="ORY87599.1"/>
    </source>
</evidence>
<feature type="compositionally biased region" description="Polar residues" evidence="1">
    <location>
        <begin position="151"/>
        <end position="161"/>
    </location>
</feature>
<evidence type="ECO:0000313" key="3">
    <source>
        <dbReference type="Proteomes" id="UP000193685"/>
    </source>
</evidence>
<evidence type="ECO:0000256" key="1">
    <source>
        <dbReference type="SAM" id="MobiDB-lite"/>
    </source>
</evidence>
<comment type="caution">
    <text evidence="2">The sequence shown here is derived from an EMBL/GenBank/DDBJ whole genome shotgun (WGS) entry which is preliminary data.</text>
</comment>
<feature type="region of interest" description="Disordered" evidence="1">
    <location>
        <begin position="199"/>
        <end position="223"/>
    </location>
</feature>
<organism evidence="2 3">
    <name type="scientific">Protomyces lactucae-debilis</name>
    <dbReference type="NCBI Taxonomy" id="2754530"/>
    <lineage>
        <taxon>Eukaryota</taxon>
        <taxon>Fungi</taxon>
        <taxon>Dikarya</taxon>
        <taxon>Ascomycota</taxon>
        <taxon>Taphrinomycotina</taxon>
        <taxon>Taphrinomycetes</taxon>
        <taxon>Taphrinales</taxon>
        <taxon>Protomycetaceae</taxon>
        <taxon>Protomyces</taxon>
    </lineage>
</organism>
<protein>
    <submittedName>
        <fullName evidence="2">Uncharacterized protein</fullName>
    </submittedName>
</protein>
<sequence length="223" mass="23987">MTNHCTVEADPPQKATAAQCQSASLRTTTVQRVCSSSKRQGHLHPARISSDCIHLSSTRNKKSSTAHNTRHMDPATATAATAHARRRSSISDYSSLFSNAQPKAASFINKTRHPSLTMSMKGERPPGFSALQRAMGKSGDEQAIVDDESTAAGSSNGSEQGEGTGHRRALTDDPVGLGRRLSQGARAIMYSGNRLKGDGVTLKRTPSSHRPRVRLSMMRSFQS</sequence>
<dbReference type="GeneID" id="63782857"/>
<accession>A0A1Y2FUH5</accession>
<keyword evidence="3" id="KW-1185">Reference proteome</keyword>
<dbReference type="AlphaFoldDB" id="A0A1Y2FUH5"/>
<reference evidence="2 3" key="1">
    <citation type="submission" date="2016-07" db="EMBL/GenBank/DDBJ databases">
        <title>Pervasive Adenine N6-methylation of Active Genes in Fungi.</title>
        <authorList>
            <consortium name="DOE Joint Genome Institute"/>
            <person name="Mondo S.J."/>
            <person name="Dannebaum R.O."/>
            <person name="Kuo R.C."/>
            <person name="Labutti K."/>
            <person name="Haridas S."/>
            <person name="Kuo A."/>
            <person name="Salamov A."/>
            <person name="Ahrendt S.R."/>
            <person name="Lipzen A."/>
            <person name="Sullivan W."/>
            <person name="Andreopoulos W.B."/>
            <person name="Clum A."/>
            <person name="Lindquist E."/>
            <person name="Daum C."/>
            <person name="Ramamoorthy G.K."/>
            <person name="Gryganskyi A."/>
            <person name="Culley D."/>
            <person name="Magnuson J.K."/>
            <person name="James T.Y."/>
            <person name="O'Malley M.A."/>
            <person name="Stajich J.E."/>
            <person name="Spatafora J.W."/>
            <person name="Visel A."/>
            <person name="Grigoriev I.V."/>
        </authorList>
    </citation>
    <scope>NUCLEOTIDE SEQUENCE [LARGE SCALE GENOMIC DNA]</scope>
    <source>
        <strain evidence="2 3">12-1054</strain>
    </source>
</reference>
<proteinExistence type="predicted"/>
<dbReference type="RefSeq" id="XP_040728094.1">
    <property type="nucleotide sequence ID" value="XM_040866258.1"/>
</dbReference>
<feature type="region of interest" description="Disordered" evidence="1">
    <location>
        <begin position="149"/>
        <end position="177"/>
    </location>
</feature>